<evidence type="ECO:0000256" key="8">
    <source>
        <dbReference type="PIRSR" id="PIRSR004762-2"/>
    </source>
</evidence>
<dbReference type="KEGG" id="pbu:L21SP3_01360"/>
<dbReference type="GO" id="GO:0044272">
    <property type="term" value="P:sulfur compound biosynthetic process"/>
    <property type="evidence" value="ECO:0007669"/>
    <property type="project" value="UniProtKB-ARBA"/>
</dbReference>
<feature type="binding site" evidence="8">
    <location>
        <position position="182"/>
    </location>
    <ligand>
        <name>S-adenosyl-L-methionine</name>
        <dbReference type="ChEBI" id="CHEBI:59789"/>
    </ligand>
</feature>
<proteinExistence type="predicted"/>
<evidence type="ECO:0000313" key="10">
    <source>
        <dbReference type="EMBL" id="AQQ09554.1"/>
    </source>
</evidence>
<protein>
    <submittedName>
        <fullName evidence="10">Biotin synthase</fullName>
        <ecNumber evidence="10">2.8.1.6</ecNumber>
    </submittedName>
</protein>
<dbReference type="SFLD" id="SFLDF00348">
    <property type="entry name" value="FeFe_hydrogenase_maturase_(Hyd"/>
    <property type="match status" value="1"/>
</dbReference>
<keyword evidence="1 7" id="KW-0004">4Fe-4S</keyword>
<dbReference type="NCBIfam" id="TIGR03956">
    <property type="entry name" value="rSAM_HydE"/>
    <property type="match status" value="1"/>
</dbReference>
<dbReference type="SUPFAM" id="SSF102114">
    <property type="entry name" value="Radical SAM enzymes"/>
    <property type="match status" value="1"/>
</dbReference>
<name>A0A1Q2HQK0_9BACT</name>
<dbReference type="PIRSF" id="PIRSF004762">
    <property type="entry name" value="CHP00423"/>
    <property type="match status" value="1"/>
</dbReference>
<dbReference type="RefSeq" id="WP_077540138.1">
    <property type="nucleotide sequence ID" value="NZ_CP019633.1"/>
</dbReference>
<dbReference type="InterPro" id="IPR013785">
    <property type="entry name" value="Aldolase_TIM"/>
</dbReference>
<evidence type="ECO:0000313" key="11">
    <source>
        <dbReference type="Proteomes" id="UP000188273"/>
    </source>
</evidence>
<dbReference type="GO" id="GO:0004076">
    <property type="term" value="F:biotin synthase activity"/>
    <property type="evidence" value="ECO:0007669"/>
    <property type="project" value="UniProtKB-EC"/>
</dbReference>
<dbReference type="GO" id="GO:0051539">
    <property type="term" value="F:4 iron, 4 sulfur cluster binding"/>
    <property type="evidence" value="ECO:0007669"/>
    <property type="project" value="UniProtKB-KW"/>
</dbReference>
<gene>
    <name evidence="10" type="primary">bioB</name>
    <name evidence="10" type="ORF">L21SP3_01360</name>
</gene>
<dbReference type="SMART" id="SM00876">
    <property type="entry name" value="BATS"/>
    <property type="match status" value="1"/>
</dbReference>
<evidence type="ECO:0000256" key="7">
    <source>
        <dbReference type="PIRSR" id="PIRSR004762-1"/>
    </source>
</evidence>
<dbReference type="InterPro" id="IPR058240">
    <property type="entry name" value="rSAM_sf"/>
</dbReference>
<keyword evidence="5 7" id="KW-0411">Iron-sulfur</keyword>
<dbReference type="InterPro" id="IPR010722">
    <property type="entry name" value="BATS_dom"/>
</dbReference>
<dbReference type="GO" id="GO:0046872">
    <property type="term" value="F:metal ion binding"/>
    <property type="evidence" value="ECO:0007669"/>
    <property type="project" value="UniProtKB-KW"/>
</dbReference>
<evidence type="ECO:0000256" key="2">
    <source>
        <dbReference type="ARBA" id="ARBA00022691"/>
    </source>
</evidence>
<evidence type="ECO:0000256" key="4">
    <source>
        <dbReference type="ARBA" id="ARBA00023004"/>
    </source>
</evidence>
<organism evidence="10 11">
    <name type="scientific">Sedimentisphaera cyanobacteriorum</name>
    <dbReference type="NCBI Taxonomy" id="1940790"/>
    <lineage>
        <taxon>Bacteria</taxon>
        <taxon>Pseudomonadati</taxon>
        <taxon>Planctomycetota</taxon>
        <taxon>Phycisphaerae</taxon>
        <taxon>Sedimentisphaerales</taxon>
        <taxon>Sedimentisphaeraceae</taxon>
        <taxon>Sedimentisphaera</taxon>
    </lineage>
</organism>
<feature type="domain" description="Radical SAM core" evidence="9">
    <location>
        <begin position="50"/>
        <end position="270"/>
    </location>
</feature>
<keyword evidence="4 7" id="KW-0408">Iron</keyword>
<dbReference type="SFLD" id="SFLDG01280">
    <property type="entry name" value="HydE/PylB-like"/>
    <property type="match status" value="1"/>
</dbReference>
<reference evidence="11" key="1">
    <citation type="submission" date="2017-02" db="EMBL/GenBank/DDBJ databases">
        <title>Comparative genomics and description of representatives of a novel lineage of planctomycetes thriving in anoxic sediments.</title>
        <authorList>
            <person name="Spring S."/>
            <person name="Bunk B."/>
            <person name="Sproer C."/>
            <person name="Klenk H.-P."/>
        </authorList>
    </citation>
    <scope>NUCLEOTIDE SEQUENCE [LARGE SCALE GENOMIC DNA]</scope>
    <source>
        <strain evidence="11">L21-RPul-D3</strain>
    </source>
</reference>
<evidence type="ECO:0000256" key="3">
    <source>
        <dbReference type="ARBA" id="ARBA00022723"/>
    </source>
</evidence>
<dbReference type="PANTHER" id="PTHR43726:SF1">
    <property type="entry name" value="BIOTIN SYNTHASE"/>
    <property type="match status" value="1"/>
</dbReference>
<dbReference type="InterPro" id="IPR024021">
    <property type="entry name" value="FeFe-hyd_HydE_rSAM"/>
</dbReference>
<keyword evidence="3" id="KW-0479">Metal-binding</keyword>
<dbReference type="GO" id="GO:0042364">
    <property type="term" value="P:water-soluble vitamin biosynthetic process"/>
    <property type="evidence" value="ECO:0007669"/>
    <property type="project" value="UniProtKB-ARBA"/>
</dbReference>
<dbReference type="Gene3D" id="3.20.20.70">
    <property type="entry name" value="Aldolase class I"/>
    <property type="match status" value="1"/>
</dbReference>
<keyword evidence="2 7" id="KW-0949">S-adenosyl-L-methionine</keyword>
<evidence type="ECO:0000256" key="6">
    <source>
        <dbReference type="ARBA" id="ARBA00034078"/>
    </source>
</evidence>
<dbReference type="PANTHER" id="PTHR43726">
    <property type="entry name" value="3-METHYLORNITHINE SYNTHASE"/>
    <property type="match status" value="1"/>
</dbReference>
<dbReference type="SFLD" id="SFLDG01060">
    <property type="entry name" value="BATS_domain_containing"/>
    <property type="match status" value="1"/>
</dbReference>
<dbReference type="CDD" id="cd01335">
    <property type="entry name" value="Radical_SAM"/>
    <property type="match status" value="1"/>
</dbReference>
<dbReference type="PROSITE" id="PS51918">
    <property type="entry name" value="RADICAL_SAM"/>
    <property type="match status" value="1"/>
</dbReference>
<feature type="binding site" evidence="8">
    <location>
        <position position="138"/>
    </location>
    <ligand>
        <name>(3R)-3-methyl-D-ornithine</name>
        <dbReference type="ChEBI" id="CHEBI:64642"/>
    </ligand>
</feature>
<evidence type="ECO:0000256" key="5">
    <source>
        <dbReference type="ARBA" id="ARBA00023014"/>
    </source>
</evidence>
<dbReference type="Proteomes" id="UP000188273">
    <property type="component" value="Chromosome"/>
</dbReference>
<dbReference type="SMART" id="SM00729">
    <property type="entry name" value="Elp3"/>
    <property type="match status" value="1"/>
</dbReference>
<dbReference type="InterPro" id="IPR006638">
    <property type="entry name" value="Elp3/MiaA/NifB-like_rSAM"/>
</dbReference>
<feature type="binding site" evidence="7">
    <location>
        <position position="68"/>
    </location>
    <ligand>
        <name>[4Fe-4S] cluster</name>
        <dbReference type="ChEBI" id="CHEBI:49883"/>
        <note>4Fe-4S-S-AdoMet</note>
    </ligand>
</feature>
<keyword evidence="10" id="KW-0808">Transferase</keyword>
<sequence>MEKINRLIEKIKSEPPQTEDLAFLLAVEDKTEMQKIFDSADQVRREYCGDGILVRGIIEYTNYCRNRCLYCGLNKNNESIERYRLGKNEILESAEIIHKCGVKTAVLQGGEDPEISPDFIAEIVSEIKTRFGLAVTLSSGEWEREVYKLWKDAGADRYLLKIETTDKKLYEKYHPEMSFKNRLRCLEDLIDLGYQAGSGSLVGLKGQTPEILAKDILFFNRYGFDMLGMGLFIPHKQTELRSEKIGSLDMTLKMLALTRIVTKNTHLPATTATASFSDRDRRLDALRAGANVIMPNFTPGDVKKLYEIYPGKKCLTEEGVSPVDTVRQLADKTGRFVDLSYGHTLKWEYQQ</sequence>
<dbReference type="EC" id="2.8.1.6" evidence="10"/>
<accession>A0A1Q2HQK0</accession>
<keyword evidence="11" id="KW-1185">Reference proteome</keyword>
<dbReference type="SFLD" id="SFLDS00029">
    <property type="entry name" value="Radical_SAM"/>
    <property type="match status" value="1"/>
</dbReference>
<dbReference type="STRING" id="1940790.L21SP3_01360"/>
<comment type="cofactor">
    <cofactor evidence="7">
        <name>[4Fe-4S] cluster</name>
        <dbReference type="ChEBI" id="CHEBI:49883"/>
    </cofactor>
    <text evidence="7">Binds 1 [4Fe-4S] cluster. The cluster is coordinated with 3 cysteines and an exchangeable S-adenosyl-L-methionine.</text>
</comment>
<dbReference type="AlphaFoldDB" id="A0A1Q2HQK0"/>
<evidence type="ECO:0000256" key="1">
    <source>
        <dbReference type="ARBA" id="ARBA00022485"/>
    </source>
</evidence>
<evidence type="ECO:0000259" key="9">
    <source>
        <dbReference type="PROSITE" id="PS51918"/>
    </source>
</evidence>
<dbReference type="OrthoDB" id="9775764at2"/>
<dbReference type="InterPro" id="IPR007197">
    <property type="entry name" value="rSAM"/>
</dbReference>
<dbReference type="Pfam" id="PF04055">
    <property type="entry name" value="Radical_SAM"/>
    <property type="match status" value="1"/>
</dbReference>
<feature type="binding site" evidence="7">
    <location>
        <position position="71"/>
    </location>
    <ligand>
        <name>[4Fe-4S] cluster</name>
        <dbReference type="ChEBI" id="CHEBI:49883"/>
        <note>4Fe-4S-S-AdoMet</note>
    </ligand>
</feature>
<feature type="binding site" evidence="8">
    <location>
        <position position="163"/>
    </location>
    <ligand>
        <name>S-adenosyl-L-methionine</name>
        <dbReference type="ChEBI" id="CHEBI:59789"/>
    </ligand>
</feature>
<dbReference type="EMBL" id="CP019633">
    <property type="protein sequence ID" value="AQQ09554.1"/>
    <property type="molecule type" value="Genomic_DNA"/>
</dbReference>
<dbReference type="InterPro" id="IPR034422">
    <property type="entry name" value="HydE/PylB-like"/>
</dbReference>
<feature type="binding site" evidence="7">
    <location>
        <position position="64"/>
    </location>
    <ligand>
        <name>[4Fe-4S] cluster</name>
        <dbReference type="ChEBI" id="CHEBI:49883"/>
        <note>4Fe-4S-S-AdoMet</note>
    </ligand>
</feature>
<comment type="cofactor">
    <cofactor evidence="6">
        <name>[2Fe-2S] cluster</name>
        <dbReference type="ChEBI" id="CHEBI:190135"/>
    </cofactor>
</comment>